<gene>
    <name evidence="4" type="ORF">HUO07_21255</name>
</gene>
<evidence type="ECO:0000256" key="1">
    <source>
        <dbReference type="ARBA" id="ARBA00008909"/>
    </source>
</evidence>
<protein>
    <submittedName>
        <fullName evidence="4">Protein rep</fullName>
    </submittedName>
</protein>
<dbReference type="Proteomes" id="UP000589984">
    <property type="component" value="Unassembled WGS sequence"/>
</dbReference>
<dbReference type="RefSeq" id="WP_176305118.1">
    <property type="nucleotide sequence ID" value="NZ_JABWCV010000056.1"/>
</dbReference>
<evidence type="ECO:0000256" key="2">
    <source>
        <dbReference type="ARBA" id="ARBA00022705"/>
    </source>
</evidence>
<dbReference type="GO" id="GO:0003677">
    <property type="term" value="F:DNA binding"/>
    <property type="evidence" value="ECO:0007669"/>
    <property type="project" value="InterPro"/>
</dbReference>
<dbReference type="Pfam" id="PF01446">
    <property type="entry name" value="Rep_1"/>
    <property type="match status" value="1"/>
</dbReference>
<reference evidence="4 5" key="1">
    <citation type="submission" date="2020-06" db="EMBL/GenBank/DDBJ databases">
        <title>Halomonas sp. QX-1 draft genome sequence.</title>
        <authorList>
            <person name="Qiu X."/>
        </authorList>
    </citation>
    <scope>NUCLEOTIDE SEQUENCE [LARGE SCALE GENOMIC DNA]</scope>
    <source>
        <strain evidence="4 5">QX-1</strain>
    </source>
</reference>
<evidence type="ECO:0000313" key="4">
    <source>
        <dbReference type="EMBL" id="NVF16645.1"/>
    </source>
</evidence>
<name>A0A7Y6RGR2_9GAMM</name>
<dbReference type="AlphaFoldDB" id="A0A7Y6RGR2"/>
<feature type="region of interest" description="Disordered" evidence="3">
    <location>
        <begin position="1"/>
        <end position="34"/>
    </location>
</feature>
<sequence length="474" mass="52102">GFGGRAAGALGTFAKSSSPPPLKATKASGEKSSERRRELRFERFELLSEGRRLFLHEGRRADLAYWHTVHRTAGCNWLRHGDVQVHQKEGRAHYSGLIHCGSVWACPVCSAKIQEQRRQEIATAVDWAYAEGLQPVLVTLTFPHRSWHQIDDLLEQQRDALTRLRSGKAWQKLKGRYGFQGLVRSLEITHGQNGWHPHTHELWFIRKDADAAALAGEVRQRWRASCQRAGLLAEGDAGFDEHAVDVKAWCSASDYLAKQDDSRHWGVDREVAKGAAKSGKGMHPFGLLRRSMDGCDRSGRLFTAYAFAMKGKRQVFWSHGLKARVGLDEVDDQEAAEAVPDEIEFLGQLEPQDWALVRDLGQRAQLLDTAEKGGWAAVEALLSDLWATGGRTHPAAVARNRGSGTPEVRWLTVDAPSASAVAALPHGPVMLAAPAAAAERLPVAAPLGFCLRLSDQAGDATRSLCCECVSLPPD</sequence>
<dbReference type="EMBL" id="JABWCV010000056">
    <property type="protein sequence ID" value="NVF16645.1"/>
    <property type="molecule type" value="Genomic_DNA"/>
</dbReference>
<keyword evidence="5" id="KW-1185">Reference proteome</keyword>
<accession>A0A7Y6RGR2</accession>
<comment type="similarity">
    <text evidence="1">Belongs to the Gram-positive plasmids replication protein type 1 family.</text>
</comment>
<proteinExistence type="inferred from homology"/>
<comment type="caution">
    <text evidence="4">The sequence shown here is derived from an EMBL/GenBank/DDBJ whole genome shotgun (WGS) entry which is preliminary data.</text>
</comment>
<feature type="non-terminal residue" evidence="4">
    <location>
        <position position="1"/>
    </location>
</feature>
<keyword evidence="2" id="KW-0235">DNA replication</keyword>
<dbReference type="InterPro" id="IPR000989">
    <property type="entry name" value="Rep"/>
</dbReference>
<dbReference type="GO" id="GO:0006260">
    <property type="term" value="P:DNA replication"/>
    <property type="evidence" value="ECO:0007669"/>
    <property type="project" value="UniProtKB-KW"/>
</dbReference>
<evidence type="ECO:0000313" key="5">
    <source>
        <dbReference type="Proteomes" id="UP000589984"/>
    </source>
</evidence>
<evidence type="ECO:0000256" key="3">
    <source>
        <dbReference type="SAM" id="MobiDB-lite"/>
    </source>
</evidence>
<organism evidence="4 5">
    <name type="scientific">Vreelandella maris</name>
    <dbReference type="NCBI Taxonomy" id="2729617"/>
    <lineage>
        <taxon>Bacteria</taxon>
        <taxon>Pseudomonadati</taxon>
        <taxon>Pseudomonadota</taxon>
        <taxon>Gammaproteobacteria</taxon>
        <taxon>Oceanospirillales</taxon>
        <taxon>Halomonadaceae</taxon>
        <taxon>Vreelandella</taxon>
    </lineage>
</organism>